<reference evidence="2" key="1">
    <citation type="journal article" date="2008" name="AIDS Res. Hum. Retroviruses">
        <title>HIV type 1 genetic diversity in Moyale, Mandera, and Turkana based on env-C2-V3 sequences.</title>
        <authorList>
            <person name="Khamadi S.A."/>
            <person name="Lihana R.W."/>
            <person name="Mwaniki D.L."/>
            <person name="Kinyua J."/>
            <person name="Lagat N."/>
            <person name="Carter J.Y."/>
            <person name="Ichimura H."/>
            <person name="Oishi I."/>
            <person name="Okoth F.A."/>
            <person name="Ochieng W."/>
        </authorList>
    </citation>
    <scope>NUCLEOTIDE SEQUENCE</scope>
    <source>
        <strain evidence="2">TLHC0024</strain>
    </source>
</reference>
<dbReference type="Gene3D" id="2.170.40.20">
    <property type="entry name" value="Human immunodeficiency virus 1, Gp160, envelope glycoprotein"/>
    <property type="match status" value="1"/>
</dbReference>
<organism evidence="2">
    <name type="scientific">Human immunodeficiency virus type 1</name>
    <name type="common">HIV-1</name>
    <dbReference type="NCBI Taxonomy" id="11676"/>
    <lineage>
        <taxon>Viruses</taxon>
        <taxon>Riboviria</taxon>
        <taxon>Pararnavirae</taxon>
        <taxon>Artverviricota</taxon>
        <taxon>Revtraviricetes</taxon>
        <taxon>Ortervirales</taxon>
        <taxon>Retroviridae</taxon>
        <taxon>Orthoretrovirinae</taxon>
        <taxon>Lentivirus</taxon>
        <taxon>Lentivirus humimdef1</taxon>
    </lineage>
</organism>
<accession>Q3LX33</accession>
<dbReference type="GO" id="GO:0019031">
    <property type="term" value="C:viral envelope"/>
    <property type="evidence" value="ECO:0007669"/>
    <property type="project" value="UniProtKB-KW"/>
</dbReference>
<protein>
    <submittedName>
        <fullName evidence="2">Envelope glycoprotein</fullName>
    </submittedName>
</protein>
<keyword evidence="2" id="KW-0261">Viral envelope protein</keyword>
<feature type="non-terminal residue" evidence="2">
    <location>
        <position position="136"/>
    </location>
</feature>
<evidence type="ECO:0000256" key="1">
    <source>
        <dbReference type="SAM" id="MobiDB-lite"/>
    </source>
</evidence>
<feature type="region of interest" description="Disordered" evidence="1">
    <location>
        <begin position="1"/>
        <end position="23"/>
    </location>
</feature>
<dbReference type="InterPro" id="IPR036377">
    <property type="entry name" value="Gp120_core_sf"/>
</dbReference>
<keyword evidence="2" id="KW-0946">Virion</keyword>
<organismHost>
    <name type="scientific">Homo sapiens</name>
    <name type="common">Human</name>
    <dbReference type="NCBI Taxonomy" id="9606"/>
</organismHost>
<feature type="non-terminal residue" evidence="2">
    <location>
        <position position="1"/>
    </location>
</feature>
<name>Q3LX33_HV1</name>
<sequence>PASSSTQLLVKWQPSRKRGKNSDLRHLRQCSNHNSTISRDCNNSLYQASQQYKEKYTYRDQDKHSMQQATSSGIYDKHIVMSVDQNGNKTLQQVAKKLRDTWTQHSFLLTPQGGGLSNLQHIGFKLWEGEFSYWNT</sequence>
<gene>
    <name evidence="2" type="primary">env</name>
</gene>
<evidence type="ECO:0000313" key="2">
    <source>
        <dbReference type="EMBL" id="ABA08299.1"/>
    </source>
</evidence>
<dbReference type="EMBL" id="DQ155211">
    <property type="protein sequence ID" value="ABA08299.1"/>
    <property type="molecule type" value="Genomic_DNA"/>
</dbReference>
<proteinExistence type="predicted"/>